<feature type="compositionally biased region" description="Polar residues" evidence="1">
    <location>
        <begin position="140"/>
        <end position="158"/>
    </location>
</feature>
<keyword evidence="2" id="KW-0472">Membrane</keyword>
<dbReference type="GeneID" id="69022690"/>
<dbReference type="GO" id="GO:0003713">
    <property type="term" value="F:transcription coactivator activity"/>
    <property type="evidence" value="ECO:0007669"/>
    <property type="project" value="TreeGrafter"/>
</dbReference>
<gene>
    <name evidence="3" type="ORF">GCG54_00015587</name>
</gene>
<feature type="region of interest" description="Disordered" evidence="1">
    <location>
        <begin position="250"/>
        <end position="290"/>
    </location>
</feature>
<feature type="region of interest" description="Disordered" evidence="1">
    <location>
        <begin position="453"/>
        <end position="473"/>
    </location>
</feature>
<name>A0A8H4CYC4_COLGL</name>
<sequence length="671" mass="75242">MPDSDSITSREMAEYLENKRELSERDKEYLALNAKKNQAAAAREGANINAYTNWATNMNNNNNLSSTNANANAANNTTINAKNADDDDDRRSVLSSRIMRSGLTNIGQLVRKAPGLQSAQDRQTVEAAMRDPRYLDSWRGNKTVQPHQRPPQSFQYQPRPSAPLIQPQQPQNQPQPPHDAASVLQQYQDHRHQHQQQQLPLYAPFASLQDIDAELDRVLHEQKSHLFEAVDCEVRVKVLHWHRHAMMEREAMDANTAKNNKDNRSEVLLDDDTSSSDSSSSNPDSEHRHDNLTVIDYDPIAVPSHPSARRWLVPLIIACFIAGAFILAAVLSYSDLRSIKIIPLPPPRPRPITLRNLTTLVHPYARLVRLLDTNTPATPLPAVQREFTELCTIGRALAIPADVCHDIVDLLDDTSGHLARVLVGIRARAGPGNLVTALRDTVLLMAWGIDTQAQEQQEQEQEQQQGNGGGGEGVWNSTAEGIFRAVTAQLPNWWDDHNALAVPLQSALESLRQARGMEGDVLGAFKLAVGSLDPNTFPAEDVFYAYDRLFTPLLPRRDALLTTLESATRILEDAAGRVYEFNATLHGIRAEAKKGTRGGYVFEGVEVLLGRVKDALAVLDHELEAVGVRERQRLRDGEGGEEEAREVEERRPRRRREREERERGRKAWWKL</sequence>
<evidence type="ECO:0000313" key="3">
    <source>
        <dbReference type="EMBL" id="KAF3812037.1"/>
    </source>
</evidence>
<protein>
    <submittedName>
        <fullName evidence="3">Uncharacterized protein</fullName>
    </submittedName>
</protein>
<keyword evidence="2" id="KW-0812">Transmembrane</keyword>
<dbReference type="GO" id="GO:0016592">
    <property type="term" value="C:mediator complex"/>
    <property type="evidence" value="ECO:0007669"/>
    <property type="project" value="TreeGrafter"/>
</dbReference>
<dbReference type="AlphaFoldDB" id="A0A8H4CYC4"/>
<feature type="compositionally biased region" description="Basic and acidic residues" evidence="1">
    <location>
        <begin position="647"/>
        <end position="665"/>
    </location>
</feature>
<feature type="transmembrane region" description="Helical" evidence="2">
    <location>
        <begin position="311"/>
        <end position="333"/>
    </location>
</feature>
<dbReference type="GO" id="GO:0045944">
    <property type="term" value="P:positive regulation of transcription by RNA polymerase II"/>
    <property type="evidence" value="ECO:0007669"/>
    <property type="project" value="TreeGrafter"/>
</dbReference>
<evidence type="ECO:0000313" key="4">
    <source>
        <dbReference type="Proteomes" id="UP000613401"/>
    </source>
</evidence>
<dbReference type="InterPro" id="IPR051647">
    <property type="entry name" value="Mediator_comp_sub12"/>
</dbReference>
<keyword evidence="4" id="KW-1185">Reference proteome</keyword>
<comment type="caution">
    <text evidence="3">The sequence shown here is derived from an EMBL/GenBank/DDBJ whole genome shotgun (WGS) entry which is preliminary data.</text>
</comment>
<dbReference type="EMBL" id="WVTB01000003">
    <property type="protein sequence ID" value="KAF3812037.1"/>
    <property type="molecule type" value="Genomic_DNA"/>
</dbReference>
<evidence type="ECO:0000256" key="2">
    <source>
        <dbReference type="SAM" id="Phobius"/>
    </source>
</evidence>
<feature type="region of interest" description="Disordered" evidence="1">
    <location>
        <begin position="132"/>
        <end position="197"/>
    </location>
</feature>
<feature type="region of interest" description="Disordered" evidence="1">
    <location>
        <begin position="632"/>
        <end position="671"/>
    </location>
</feature>
<keyword evidence="2" id="KW-1133">Transmembrane helix</keyword>
<dbReference type="RefSeq" id="XP_045271196.1">
    <property type="nucleotide sequence ID" value="XM_045415368.1"/>
</dbReference>
<reference evidence="3" key="2">
    <citation type="submission" date="2020-03" db="EMBL/GenBank/DDBJ databases">
        <authorList>
            <person name="Fu F.-F."/>
            <person name="Chen J."/>
        </authorList>
    </citation>
    <scope>NUCLEOTIDE SEQUENCE</scope>
    <source>
        <strain evidence="3">Lc1</strain>
    </source>
</reference>
<organism evidence="3 4">
    <name type="scientific">Colletotrichum gloeosporioides</name>
    <name type="common">Anthracnose fungus</name>
    <name type="synonym">Glomerella cingulata</name>
    <dbReference type="NCBI Taxonomy" id="474922"/>
    <lineage>
        <taxon>Eukaryota</taxon>
        <taxon>Fungi</taxon>
        <taxon>Dikarya</taxon>
        <taxon>Ascomycota</taxon>
        <taxon>Pezizomycotina</taxon>
        <taxon>Sordariomycetes</taxon>
        <taxon>Hypocreomycetidae</taxon>
        <taxon>Glomerellales</taxon>
        <taxon>Glomerellaceae</taxon>
        <taxon>Colletotrichum</taxon>
        <taxon>Colletotrichum gloeosporioides species complex</taxon>
    </lineage>
</organism>
<dbReference type="PANTHER" id="PTHR46007:SF8">
    <property type="entry name" value="C2H2-TYPE DOMAIN-CONTAINING PROTEIN"/>
    <property type="match status" value="1"/>
</dbReference>
<accession>A0A8H4CYC4</accession>
<dbReference type="PANTHER" id="PTHR46007">
    <property type="entry name" value="MEDIATOR OF RNA POLYMERASE II TRANSCRIPTION SUBUNIT 12"/>
    <property type="match status" value="1"/>
</dbReference>
<dbReference type="Proteomes" id="UP000613401">
    <property type="component" value="Unassembled WGS sequence"/>
</dbReference>
<proteinExistence type="predicted"/>
<evidence type="ECO:0000256" key="1">
    <source>
        <dbReference type="SAM" id="MobiDB-lite"/>
    </source>
</evidence>
<reference evidence="3" key="1">
    <citation type="journal article" date="2020" name="Phytopathology">
        <title>Genome sequence and comparative analysis of Colletotrichum gloeosporioides isolated from Liriodendron leaves.</title>
        <authorList>
            <person name="Fu F.F."/>
            <person name="Hao Z."/>
            <person name="Wang P."/>
            <person name="Lu Y."/>
            <person name="Xue L.J."/>
            <person name="Wei G."/>
            <person name="Tian Y."/>
            <person name="Baishi H."/>
            <person name="Xu H."/>
            <person name="Shi J."/>
            <person name="Cheng T."/>
            <person name="Wang G."/>
            <person name="Yi Y."/>
            <person name="Chen J."/>
        </authorList>
    </citation>
    <scope>NUCLEOTIDE SEQUENCE</scope>
    <source>
        <strain evidence="3">Lc1</strain>
    </source>
</reference>